<dbReference type="InterPro" id="IPR000652">
    <property type="entry name" value="Triosephosphate_isomerase"/>
</dbReference>
<dbReference type="AlphaFoldDB" id="U2S7E4"/>
<gene>
    <name evidence="2" type="ORF">HMPREF0682_1062</name>
</gene>
<dbReference type="RefSeq" id="WP_021797155.1">
    <property type="nucleotide sequence ID" value="NZ_ACVN02000132.1"/>
</dbReference>
<evidence type="ECO:0000313" key="2">
    <source>
        <dbReference type="EMBL" id="ERK58742.1"/>
    </source>
</evidence>
<protein>
    <submittedName>
        <fullName evidence="2">Triose-phosphate isomerase-like protein</fullName>
    </submittedName>
</protein>
<dbReference type="EMBL" id="ACVN02000132">
    <property type="protein sequence ID" value="ERK58742.1"/>
    <property type="molecule type" value="Genomic_DNA"/>
</dbReference>
<organism evidence="2 3">
    <name type="scientific">Propionibacterium acidifaciens F0233</name>
    <dbReference type="NCBI Taxonomy" id="553198"/>
    <lineage>
        <taxon>Bacteria</taxon>
        <taxon>Bacillati</taxon>
        <taxon>Actinomycetota</taxon>
        <taxon>Actinomycetes</taxon>
        <taxon>Propionibacteriales</taxon>
        <taxon>Propionibacteriaceae</taxon>
        <taxon>Propionibacterium</taxon>
    </lineage>
</organism>
<dbReference type="InterPro" id="IPR013785">
    <property type="entry name" value="Aldolase_TIM"/>
</dbReference>
<dbReference type="Proteomes" id="UP000017052">
    <property type="component" value="Unassembled WGS sequence"/>
</dbReference>
<reference evidence="2" key="1">
    <citation type="submission" date="2013-08" db="EMBL/GenBank/DDBJ databases">
        <authorList>
            <person name="Durkin A.S."/>
            <person name="Haft D.R."/>
            <person name="McCorrison J."/>
            <person name="Torralba M."/>
            <person name="Gillis M."/>
            <person name="Haft D.H."/>
            <person name="Methe B."/>
            <person name="Sutton G."/>
            <person name="Nelson K.E."/>
        </authorList>
    </citation>
    <scope>NUCLEOTIDE SEQUENCE [LARGE SCALE GENOMIC DNA]</scope>
    <source>
        <strain evidence="2">F0233</strain>
    </source>
</reference>
<dbReference type="Gene3D" id="3.20.20.70">
    <property type="entry name" value="Aldolase class I"/>
    <property type="match status" value="1"/>
</dbReference>
<proteinExistence type="predicted"/>
<evidence type="ECO:0000313" key="3">
    <source>
        <dbReference type="Proteomes" id="UP000017052"/>
    </source>
</evidence>
<dbReference type="GO" id="GO:0004807">
    <property type="term" value="F:triose-phosphate isomerase activity"/>
    <property type="evidence" value="ECO:0007669"/>
    <property type="project" value="InterPro"/>
</dbReference>
<dbReference type="SUPFAM" id="SSF51351">
    <property type="entry name" value="Triosephosphate isomerase (TIM)"/>
    <property type="match status" value="1"/>
</dbReference>
<dbReference type="PROSITE" id="PS51440">
    <property type="entry name" value="TIM_2"/>
    <property type="match status" value="1"/>
</dbReference>
<dbReference type="InterPro" id="IPR035990">
    <property type="entry name" value="TIM_sf"/>
</dbReference>
<name>U2S7E4_9ACTN</name>
<dbReference type="Pfam" id="PF00121">
    <property type="entry name" value="TIM"/>
    <property type="match status" value="1"/>
</dbReference>
<keyword evidence="3" id="KW-1185">Reference proteome</keyword>
<accession>U2S7E4</accession>
<dbReference type="OrthoDB" id="2571246at2"/>
<comment type="caution">
    <text evidence="2">The sequence shown here is derived from an EMBL/GenBank/DDBJ whole genome shotgun (WGS) entry which is preliminary data.</text>
</comment>
<sequence>MSAATTQPVTGPFLIVNPKAHLGGSETLRLALLTDELAARFDIDVLFTAQHVDLRMVAGRTGRLCVTAQHMDPITPGRGMGRILPESLVEAGARAVVLNHAEHPLPLAVLDATMERARQVGLATVVCADTDAQCRAVAAMGPDVMICEPTASIGTGRMDAGDYVERTTRIVKDADPGILVIQAAGVTGAADIARVLDQGADGSGGTSGIVKHPDWRRVLTEMFTALAAHRDALP</sequence>
<dbReference type="NCBIfam" id="NF003302">
    <property type="entry name" value="PRK04302.1"/>
    <property type="match status" value="1"/>
</dbReference>
<keyword evidence="1" id="KW-0413">Isomerase</keyword>
<dbReference type="GeneID" id="95359511"/>
<evidence type="ECO:0000256" key="1">
    <source>
        <dbReference type="ARBA" id="ARBA00023235"/>
    </source>
</evidence>